<organism evidence="5 6">
    <name type="scientific">Marispirochaeta aestuarii</name>
    <dbReference type="NCBI Taxonomy" id="1963862"/>
    <lineage>
        <taxon>Bacteria</taxon>
        <taxon>Pseudomonadati</taxon>
        <taxon>Spirochaetota</taxon>
        <taxon>Spirochaetia</taxon>
        <taxon>Spirochaetales</taxon>
        <taxon>Spirochaetaceae</taxon>
        <taxon>Marispirochaeta</taxon>
    </lineage>
</organism>
<dbReference type="AlphaFoldDB" id="A0A1Y1RVL3"/>
<dbReference type="InterPro" id="IPR032466">
    <property type="entry name" value="Metal_Hydrolase"/>
</dbReference>
<dbReference type="PANTHER" id="PTHR43794:SF11">
    <property type="entry name" value="AMIDOHYDROLASE-RELATED DOMAIN-CONTAINING PROTEIN"/>
    <property type="match status" value="1"/>
</dbReference>
<dbReference type="InterPro" id="IPR050287">
    <property type="entry name" value="MTA/SAH_deaminase"/>
</dbReference>
<dbReference type="GO" id="GO:0019239">
    <property type="term" value="F:deaminase activity"/>
    <property type="evidence" value="ECO:0007669"/>
    <property type="project" value="UniProtKB-ARBA"/>
</dbReference>
<keyword evidence="1" id="KW-0479">Metal-binding</keyword>
<evidence type="ECO:0000256" key="2">
    <source>
        <dbReference type="ARBA" id="ARBA00022801"/>
    </source>
</evidence>
<proteinExistence type="predicted"/>
<evidence type="ECO:0000313" key="5">
    <source>
        <dbReference type="EMBL" id="ORC34014.1"/>
    </source>
</evidence>
<dbReference type="STRING" id="1963862.B4O97_14090"/>
<dbReference type="FunFam" id="3.20.20.140:FF:000014">
    <property type="entry name" value="5-methylthioadenosine/S-adenosylhomocysteine deaminase"/>
    <property type="match status" value="1"/>
</dbReference>
<dbReference type="PANTHER" id="PTHR43794">
    <property type="entry name" value="AMINOHYDROLASE SSNA-RELATED"/>
    <property type="match status" value="1"/>
</dbReference>
<dbReference type="CDD" id="cd01298">
    <property type="entry name" value="ATZ_TRZ_like"/>
    <property type="match status" value="1"/>
</dbReference>
<dbReference type="SUPFAM" id="SSF51338">
    <property type="entry name" value="Composite domain of metallo-dependent hydrolases"/>
    <property type="match status" value="1"/>
</dbReference>
<dbReference type="GO" id="GO:0016814">
    <property type="term" value="F:hydrolase activity, acting on carbon-nitrogen (but not peptide) bonds, in cyclic amidines"/>
    <property type="evidence" value="ECO:0007669"/>
    <property type="project" value="UniProtKB-ARBA"/>
</dbReference>
<sequence>MILLKNCFYLVKSADDPGSFGVDVLIRGNRVEAVGSNLAMPADAEGRVIDASRHVVIPGLVNTHHHFYQTLTRNLPAVQNAKLFTWLVYLYEIWKYLDEDAIYWSTALATAELLKTGCTLTTDHHYLYPGGVGADIMALQFKAAGDTGIRFSPTRGSMSLSKKDGGLPPDTVVQSEDDILVDSERVIREFHDSDPFSMRKIALAPCSPFSVSEQSMKDTAALARKYGVLLHTHLAETKDENKFCERTLGRRPLKVMEDCDFVGPDVWFAHGIHFTDDELSVLQETGCQIAHCPTSNMRLGSGICRVKEMKEMGINVALAVDGSASNDSSDMLGEIRNALFLQRVAHGADALTGRDVFRMATENGARLLNFEKAGIIEEGGPADIALFDVHKLEYAGSLSDPLGALIFSGYNHGTDYTIVNGKLVVEKGRLTGIDEEDLSRRANAAASRLYEKAGIV</sequence>
<keyword evidence="2" id="KW-0378">Hydrolase</keyword>
<dbReference type="OrthoDB" id="9807210at2"/>
<name>A0A1Y1RVL3_9SPIO</name>
<dbReference type="InterPro" id="IPR006680">
    <property type="entry name" value="Amidohydro-rel"/>
</dbReference>
<accession>A0A1Y1RVL3</accession>
<feature type="domain" description="Amidohydrolase-related" evidence="4">
    <location>
        <begin position="55"/>
        <end position="424"/>
    </location>
</feature>
<dbReference type="NCBIfam" id="NF006055">
    <property type="entry name" value="PRK08203.1"/>
    <property type="match status" value="1"/>
</dbReference>
<dbReference type="EMBL" id="MWQY01000016">
    <property type="protein sequence ID" value="ORC34014.1"/>
    <property type="molecule type" value="Genomic_DNA"/>
</dbReference>
<evidence type="ECO:0000313" key="6">
    <source>
        <dbReference type="Proteomes" id="UP000192343"/>
    </source>
</evidence>
<protein>
    <submittedName>
        <fullName evidence="5">8-oxoguanine deaminase</fullName>
    </submittedName>
</protein>
<comment type="caution">
    <text evidence="5">The sequence shown here is derived from an EMBL/GenBank/DDBJ whole genome shotgun (WGS) entry which is preliminary data.</text>
</comment>
<keyword evidence="3" id="KW-0862">Zinc</keyword>
<dbReference type="RefSeq" id="WP_083051763.1">
    <property type="nucleotide sequence ID" value="NZ_MWQY01000016.1"/>
</dbReference>
<dbReference type="Gene3D" id="2.30.40.10">
    <property type="entry name" value="Urease, subunit C, domain 1"/>
    <property type="match status" value="1"/>
</dbReference>
<dbReference type="GO" id="GO:0046872">
    <property type="term" value="F:metal ion binding"/>
    <property type="evidence" value="ECO:0007669"/>
    <property type="project" value="UniProtKB-KW"/>
</dbReference>
<dbReference type="Proteomes" id="UP000192343">
    <property type="component" value="Unassembled WGS sequence"/>
</dbReference>
<reference evidence="5 6" key="1">
    <citation type="submission" date="2017-03" db="EMBL/GenBank/DDBJ databases">
        <title>Draft Genome sequence of Marispirochaeta sp. strain JC444.</title>
        <authorList>
            <person name="Shivani Y."/>
            <person name="Subhash Y."/>
            <person name="Sasikala C."/>
            <person name="Ramana C."/>
        </authorList>
    </citation>
    <scope>NUCLEOTIDE SEQUENCE [LARGE SCALE GENOMIC DNA]</scope>
    <source>
        <strain evidence="5 6">JC444</strain>
    </source>
</reference>
<evidence type="ECO:0000256" key="3">
    <source>
        <dbReference type="ARBA" id="ARBA00022833"/>
    </source>
</evidence>
<evidence type="ECO:0000256" key="1">
    <source>
        <dbReference type="ARBA" id="ARBA00022723"/>
    </source>
</evidence>
<evidence type="ECO:0000259" key="4">
    <source>
        <dbReference type="Pfam" id="PF01979"/>
    </source>
</evidence>
<gene>
    <name evidence="5" type="ORF">B4O97_14090</name>
</gene>
<dbReference type="Pfam" id="PF01979">
    <property type="entry name" value="Amidohydro_1"/>
    <property type="match status" value="1"/>
</dbReference>
<dbReference type="SUPFAM" id="SSF51556">
    <property type="entry name" value="Metallo-dependent hydrolases"/>
    <property type="match status" value="1"/>
</dbReference>
<dbReference type="InterPro" id="IPR011059">
    <property type="entry name" value="Metal-dep_hydrolase_composite"/>
</dbReference>
<keyword evidence="6" id="KW-1185">Reference proteome</keyword>
<dbReference type="Gene3D" id="3.20.20.140">
    <property type="entry name" value="Metal-dependent hydrolases"/>
    <property type="match status" value="1"/>
</dbReference>